<feature type="domain" description="Gfo/Idh/MocA-like oxidoreductase N-terminal" evidence="1">
    <location>
        <begin position="105"/>
        <end position="166"/>
    </location>
</feature>
<proteinExistence type="predicted"/>
<dbReference type="GO" id="GO:0000166">
    <property type="term" value="F:nucleotide binding"/>
    <property type="evidence" value="ECO:0007669"/>
    <property type="project" value="InterPro"/>
</dbReference>
<organism evidence="3 4">
    <name type="scientific">Parabacteroides merdae CL03T12C32</name>
    <dbReference type="NCBI Taxonomy" id="999420"/>
    <lineage>
        <taxon>Bacteria</taxon>
        <taxon>Pseudomonadati</taxon>
        <taxon>Bacteroidota</taxon>
        <taxon>Bacteroidia</taxon>
        <taxon>Bacteroidales</taxon>
        <taxon>Tannerellaceae</taxon>
        <taxon>Parabacteroides</taxon>
    </lineage>
</organism>
<name>K5ZHA9_9BACT</name>
<dbReference type="InterPro" id="IPR000683">
    <property type="entry name" value="Gfo/Idh/MocA-like_OxRdtase_N"/>
</dbReference>
<dbReference type="SUPFAM" id="SSF51735">
    <property type="entry name" value="NAD(P)-binding Rossmann-fold domains"/>
    <property type="match status" value="1"/>
</dbReference>
<reference evidence="3 4" key="1">
    <citation type="submission" date="2012-02" db="EMBL/GenBank/DDBJ databases">
        <title>The Genome Sequence of Parabacteroides merdae CL03T12C32.</title>
        <authorList>
            <consortium name="The Broad Institute Genome Sequencing Platform"/>
            <person name="Earl A."/>
            <person name="Ward D."/>
            <person name="Feldgarden M."/>
            <person name="Gevers D."/>
            <person name="Zitomersky N.L."/>
            <person name="Coyne M.J."/>
            <person name="Comstock L.E."/>
            <person name="Young S.K."/>
            <person name="Zeng Q."/>
            <person name="Gargeya S."/>
            <person name="Fitzgerald M."/>
            <person name="Haas B."/>
            <person name="Abouelleil A."/>
            <person name="Alvarado L."/>
            <person name="Arachchi H.M."/>
            <person name="Berlin A."/>
            <person name="Chapman S.B."/>
            <person name="Gearin G."/>
            <person name="Goldberg J."/>
            <person name="Griggs A."/>
            <person name="Gujja S."/>
            <person name="Hansen M."/>
            <person name="Heiman D."/>
            <person name="Howarth C."/>
            <person name="Larimer J."/>
            <person name="Lui A."/>
            <person name="MacDonald P.J.P."/>
            <person name="McCowen C."/>
            <person name="Montmayeur A."/>
            <person name="Murphy C."/>
            <person name="Neiman D."/>
            <person name="Pearson M."/>
            <person name="Priest M."/>
            <person name="Roberts A."/>
            <person name="Saif S."/>
            <person name="Shea T."/>
            <person name="Sisk P."/>
            <person name="Stolte C."/>
            <person name="Sykes S."/>
            <person name="Wortman J."/>
            <person name="Nusbaum C."/>
            <person name="Birren B."/>
        </authorList>
    </citation>
    <scope>NUCLEOTIDE SEQUENCE [LARGE SCALE GENOMIC DNA]</scope>
    <source>
        <strain evidence="3 4">CL03T12C32</strain>
    </source>
</reference>
<protein>
    <submittedName>
        <fullName evidence="3">Uncharacterized protein</fullName>
    </submittedName>
</protein>
<accession>K5ZHA9</accession>
<dbReference type="PATRIC" id="fig|999420.3.peg.2824"/>
<dbReference type="Pfam" id="PF16490">
    <property type="entry name" value="Oxidoreduct_C"/>
    <property type="match status" value="1"/>
</dbReference>
<dbReference type="Gene3D" id="3.40.50.720">
    <property type="entry name" value="NAD(P)-binding Rossmann-like Domain"/>
    <property type="match status" value="1"/>
</dbReference>
<evidence type="ECO:0000313" key="4">
    <source>
        <dbReference type="Proteomes" id="UP000006271"/>
    </source>
</evidence>
<dbReference type="EMBL" id="AGZQ01000014">
    <property type="protein sequence ID" value="EKN10821.1"/>
    <property type="molecule type" value="Genomic_DNA"/>
</dbReference>
<evidence type="ECO:0000313" key="3">
    <source>
        <dbReference type="EMBL" id="EKN10821.1"/>
    </source>
</evidence>
<evidence type="ECO:0000259" key="1">
    <source>
        <dbReference type="Pfam" id="PF01408"/>
    </source>
</evidence>
<sequence>MCDKMKKYLIFTVASLLLMPSCLTKKEKPGELTRTSGEVKLVTLDPGHFHAALVQKNSYKQVADEVYVYAPEGDDVQEHLNKINGYNTRTDSPTKWKEVVYLGSDFLEKMLSEKKGNVMITAGNNGKKTEYIKQTLMAGIHVLADKPMAINSENFGLLKECFDIARGKGILLYDIMTERHEITTVLQRELSCIPAVYGEQLKGTPEEPAIVKESVHHFFKVVSGTPLKRPAWFFDVNQQGEGIVDVTTHLVDLVQWEAFPEQVIDYTQDIELLDANRWTTSISPEEFKQVTGTEAYPDFLKKDVENDTLKVYCNGDIVYKIKGVTAKVSVIWNYTFPKGGGDTHFSVMKGSKADLVIRQGKEQNYQPELFVEAVKGVDLAAYEKDLTASMEKVSAEYPGVALNKVGDGVWQVEIPSKYRVGHEAHFGQVTEHFLDYLKDGKLPDWEVPNMLAKYYTTTSALDMAKAKTK</sequence>
<dbReference type="AlphaFoldDB" id="K5ZHA9"/>
<dbReference type="InterPro" id="IPR032459">
    <property type="entry name" value="Oxidoreduct_C"/>
</dbReference>
<dbReference type="HOGENOM" id="CLU_584919_0_0_10"/>
<evidence type="ECO:0000259" key="2">
    <source>
        <dbReference type="Pfam" id="PF16490"/>
    </source>
</evidence>
<comment type="caution">
    <text evidence="3">The sequence shown here is derived from an EMBL/GenBank/DDBJ whole genome shotgun (WGS) entry which is preliminary data.</text>
</comment>
<dbReference type="InterPro" id="IPR036291">
    <property type="entry name" value="NAD(P)-bd_dom_sf"/>
</dbReference>
<gene>
    <name evidence="3" type="ORF">HMPREF1060_02747</name>
</gene>
<feature type="domain" description="Putative oxidoreductase C-terminal" evidence="2">
    <location>
        <begin position="186"/>
        <end position="465"/>
    </location>
</feature>
<dbReference type="Proteomes" id="UP000006271">
    <property type="component" value="Unassembled WGS sequence"/>
</dbReference>
<dbReference type="Pfam" id="PF01408">
    <property type="entry name" value="GFO_IDH_MocA"/>
    <property type="match status" value="1"/>
</dbReference>